<keyword evidence="2" id="KW-1185">Reference proteome</keyword>
<protein>
    <submittedName>
        <fullName evidence="1">Uncharacterized protein</fullName>
    </submittedName>
</protein>
<comment type="caution">
    <text evidence="1">The sequence shown here is derived from an EMBL/GenBank/DDBJ whole genome shotgun (WGS) entry which is preliminary data.</text>
</comment>
<evidence type="ECO:0000313" key="2">
    <source>
        <dbReference type="Proteomes" id="UP000324222"/>
    </source>
</evidence>
<dbReference type="Proteomes" id="UP000324222">
    <property type="component" value="Unassembled WGS sequence"/>
</dbReference>
<sequence length="76" mass="8630">MECYLESTLPTTKLLSPPPPLPPPSYLLYPASSHPIPPFVHFLQYSYVQVRISVSDFNNTEETIHPLSVFSPIHHL</sequence>
<organism evidence="1 2">
    <name type="scientific">Portunus trituberculatus</name>
    <name type="common">Swimming crab</name>
    <name type="synonym">Neptunus trituberculatus</name>
    <dbReference type="NCBI Taxonomy" id="210409"/>
    <lineage>
        <taxon>Eukaryota</taxon>
        <taxon>Metazoa</taxon>
        <taxon>Ecdysozoa</taxon>
        <taxon>Arthropoda</taxon>
        <taxon>Crustacea</taxon>
        <taxon>Multicrustacea</taxon>
        <taxon>Malacostraca</taxon>
        <taxon>Eumalacostraca</taxon>
        <taxon>Eucarida</taxon>
        <taxon>Decapoda</taxon>
        <taxon>Pleocyemata</taxon>
        <taxon>Brachyura</taxon>
        <taxon>Eubrachyura</taxon>
        <taxon>Portunoidea</taxon>
        <taxon>Portunidae</taxon>
        <taxon>Portuninae</taxon>
        <taxon>Portunus</taxon>
    </lineage>
</organism>
<dbReference type="EMBL" id="VSRR010086294">
    <property type="protein sequence ID" value="MPC91017.1"/>
    <property type="molecule type" value="Genomic_DNA"/>
</dbReference>
<evidence type="ECO:0000313" key="1">
    <source>
        <dbReference type="EMBL" id="MPC91017.1"/>
    </source>
</evidence>
<dbReference type="AlphaFoldDB" id="A0A5B7JCC5"/>
<accession>A0A5B7JCC5</accession>
<reference evidence="1 2" key="1">
    <citation type="submission" date="2019-05" db="EMBL/GenBank/DDBJ databases">
        <title>Another draft genome of Portunus trituberculatus and its Hox gene families provides insights of decapod evolution.</title>
        <authorList>
            <person name="Jeong J.-H."/>
            <person name="Song I."/>
            <person name="Kim S."/>
            <person name="Choi T."/>
            <person name="Kim D."/>
            <person name="Ryu S."/>
            <person name="Kim W."/>
        </authorList>
    </citation>
    <scope>NUCLEOTIDE SEQUENCE [LARGE SCALE GENOMIC DNA]</scope>
    <source>
        <tissue evidence="1">Muscle</tissue>
    </source>
</reference>
<name>A0A5B7JCC5_PORTR</name>
<gene>
    <name evidence="1" type="ORF">E2C01_086027</name>
</gene>
<proteinExistence type="predicted"/>